<keyword evidence="2" id="KW-1185">Reference proteome</keyword>
<protein>
    <submittedName>
        <fullName evidence="1">Uncharacterized protein</fullName>
    </submittedName>
</protein>
<evidence type="ECO:0000313" key="2">
    <source>
        <dbReference type="Proteomes" id="UP000186513"/>
    </source>
</evidence>
<dbReference type="EMBL" id="FPKR01000001">
    <property type="protein sequence ID" value="SFZ70241.1"/>
    <property type="molecule type" value="Genomic_DNA"/>
</dbReference>
<dbReference type="RefSeq" id="WP_072426677.1">
    <property type="nucleotide sequence ID" value="NZ_FPKR01000001.1"/>
</dbReference>
<accession>A0A1K2H514</accession>
<reference evidence="1 2" key="1">
    <citation type="submission" date="2016-11" db="EMBL/GenBank/DDBJ databases">
        <authorList>
            <person name="Jaros S."/>
            <person name="Januszkiewicz K."/>
            <person name="Wedrychowicz H."/>
        </authorList>
    </citation>
    <scope>NUCLEOTIDE SEQUENCE [LARGE SCALE GENOMIC DNA]</scope>
    <source>
        <strain evidence="1 2">DSM 18899</strain>
    </source>
</reference>
<sequence length="70" mass="7885">MIIRDLKAGDHFTQEIRGEQIQFKVLAVETIGRQVQVELESRLGRASARYMGHAYLPGTRSRNGRASSLN</sequence>
<evidence type="ECO:0000313" key="1">
    <source>
        <dbReference type="EMBL" id="SFZ70241.1"/>
    </source>
</evidence>
<dbReference type="OrthoDB" id="9134578at2"/>
<dbReference type="Proteomes" id="UP000186513">
    <property type="component" value="Unassembled WGS sequence"/>
</dbReference>
<name>A0A1K2H514_9NEIS</name>
<proteinExistence type="predicted"/>
<organism evidence="1 2">
    <name type="scientific">Chitinimonas taiwanensis DSM 18899</name>
    <dbReference type="NCBI Taxonomy" id="1121279"/>
    <lineage>
        <taxon>Bacteria</taxon>
        <taxon>Pseudomonadati</taxon>
        <taxon>Pseudomonadota</taxon>
        <taxon>Betaproteobacteria</taxon>
        <taxon>Neisseriales</taxon>
        <taxon>Chitinibacteraceae</taxon>
        <taxon>Chitinimonas</taxon>
    </lineage>
</organism>
<dbReference type="AlphaFoldDB" id="A0A1K2H514"/>
<gene>
    <name evidence="1" type="ORF">SAMN02745887_00120</name>
</gene>